<dbReference type="InterPro" id="IPR050791">
    <property type="entry name" value="Aldo-Keto_reductase"/>
</dbReference>
<dbReference type="AlphaFoldDB" id="A0A2G8RP21"/>
<dbReference type="InterPro" id="IPR023210">
    <property type="entry name" value="NADP_OxRdtase_dom"/>
</dbReference>
<sequence>MSPKTQKIGETTVSAIGYGAMGISTAYGSVLLVGEQMKVLTSCVLVVGSERSEVFRVTKFGMILGEPLPDGRRVCGDPEEAVKKLDESLAKLGVDHVDLWCLHRADKTVPIERTVAAMAEQVRAGKVRYLGLSEVSADTLRRAHAAHPIAALQVEYSAFTLDIEDNKTGLLKTPRELGVEIVAYSPVGHGLVTGAINIMENMAAKLSVKEVEEIRTQVVHADSTIGPRYPAALVELLLGDTPPLDQWSSNVRGS</sequence>
<dbReference type="GO" id="GO:0005737">
    <property type="term" value="C:cytoplasm"/>
    <property type="evidence" value="ECO:0007669"/>
    <property type="project" value="TreeGrafter"/>
</dbReference>
<evidence type="ECO:0000313" key="4">
    <source>
        <dbReference type="Proteomes" id="UP000230002"/>
    </source>
</evidence>
<name>A0A2G8RP21_9APHY</name>
<dbReference type="InterPro" id="IPR036812">
    <property type="entry name" value="NAD(P)_OxRdtase_dom_sf"/>
</dbReference>
<evidence type="ECO:0000313" key="3">
    <source>
        <dbReference type="EMBL" id="PIL23274.1"/>
    </source>
</evidence>
<evidence type="ECO:0000259" key="2">
    <source>
        <dbReference type="Pfam" id="PF00248"/>
    </source>
</evidence>
<dbReference type="EMBL" id="AYKW01000068">
    <property type="protein sequence ID" value="PIL23274.1"/>
    <property type="molecule type" value="Genomic_DNA"/>
</dbReference>
<dbReference type="Pfam" id="PF00248">
    <property type="entry name" value="Aldo_ket_red"/>
    <property type="match status" value="1"/>
</dbReference>
<dbReference type="SUPFAM" id="SSF51430">
    <property type="entry name" value="NAD(P)-linked oxidoreductase"/>
    <property type="match status" value="1"/>
</dbReference>
<comment type="caution">
    <text evidence="3">The sequence shown here is derived from an EMBL/GenBank/DDBJ whole genome shotgun (WGS) entry which is preliminary data.</text>
</comment>
<feature type="domain" description="NADP-dependent oxidoreductase" evidence="2">
    <location>
        <begin position="39"/>
        <end position="209"/>
    </location>
</feature>
<keyword evidence="1" id="KW-0560">Oxidoreductase</keyword>
<evidence type="ECO:0000256" key="1">
    <source>
        <dbReference type="ARBA" id="ARBA00023002"/>
    </source>
</evidence>
<gene>
    <name evidence="3" type="ORF">GSI_14584</name>
</gene>
<accession>A0A2G8RP21</accession>
<organism evidence="3 4">
    <name type="scientific">Ganoderma sinense ZZ0214-1</name>
    <dbReference type="NCBI Taxonomy" id="1077348"/>
    <lineage>
        <taxon>Eukaryota</taxon>
        <taxon>Fungi</taxon>
        <taxon>Dikarya</taxon>
        <taxon>Basidiomycota</taxon>
        <taxon>Agaricomycotina</taxon>
        <taxon>Agaricomycetes</taxon>
        <taxon>Polyporales</taxon>
        <taxon>Polyporaceae</taxon>
        <taxon>Ganoderma</taxon>
    </lineage>
</organism>
<dbReference type="STRING" id="1077348.A0A2G8RP21"/>
<proteinExistence type="predicted"/>
<dbReference type="Gene3D" id="3.20.20.100">
    <property type="entry name" value="NADP-dependent oxidoreductase domain"/>
    <property type="match status" value="1"/>
</dbReference>
<dbReference type="PANTHER" id="PTHR43625">
    <property type="entry name" value="AFLATOXIN B1 ALDEHYDE REDUCTASE"/>
    <property type="match status" value="1"/>
</dbReference>
<dbReference type="GO" id="GO:0016491">
    <property type="term" value="F:oxidoreductase activity"/>
    <property type="evidence" value="ECO:0007669"/>
    <property type="project" value="UniProtKB-KW"/>
</dbReference>
<keyword evidence="4" id="KW-1185">Reference proteome</keyword>
<dbReference type="PANTHER" id="PTHR43625:SF40">
    <property type="entry name" value="ALDO-KETO REDUCTASE YAKC [NADP(+)]"/>
    <property type="match status" value="1"/>
</dbReference>
<reference evidence="3 4" key="1">
    <citation type="journal article" date="2015" name="Sci. Rep.">
        <title>Chromosome-level genome map provides insights into diverse defense mechanisms in the medicinal fungus Ganoderma sinense.</title>
        <authorList>
            <person name="Zhu Y."/>
            <person name="Xu J."/>
            <person name="Sun C."/>
            <person name="Zhou S."/>
            <person name="Xu H."/>
            <person name="Nelson D.R."/>
            <person name="Qian J."/>
            <person name="Song J."/>
            <person name="Luo H."/>
            <person name="Xiang L."/>
            <person name="Li Y."/>
            <person name="Xu Z."/>
            <person name="Ji A."/>
            <person name="Wang L."/>
            <person name="Lu S."/>
            <person name="Hayward A."/>
            <person name="Sun W."/>
            <person name="Li X."/>
            <person name="Schwartz D.C."/>
            <person name="Wang Y."/>
            <person name="Chen S."/>
        </authorList>
    </citation>
    <scope>NUCLEOTIDE SEQUENCE [LARGE SCALE GENOMIC DNA]</scope>
    <source>
        <strain evidence="3 4">ZZ0214-1</strain>
    </source>
</reference>
<dbReference type="Proteomes" id="UP000230002">
    <property type="component" value="Unassembled WGS sequence"/>
</dbReference>
<protein>
    <submittedName>
        <fullName evidence="3">Transporter</fullName>
    </submittedName>
</protein>
<dbReference type="OrthoDB" id="37537at2759"/>